<dbReference type="PROSITE" id="PS51257">
    <property type="entry name" value="PROKAR_LIPOPROTEIN"/>
    <property type="match status" value="1"/>
</dbReference>
<evidence type="ECO:0000256" key="1">
    <source>
        <dbReference type="ARBA" id="ARBA00022729"/>
    </source>
</evidence>
<feature type="chain" id="PRO_5046303522" evidence="3">
    <location>
        <begin position="22"/>
        <end position="369"/>
    </location>
</feature>
<reference evidence="4 5" key="1">
    <citation type="submission" date="2014-12" db="EMBL/GenBank/DDBJ databases">
        <title>Draft genome sequence of Paenibacillus kamchatkensis strain B-2647.</title>
        <authorList>
            <person name="Karlyshev A.V."/>
            <person name="Kudryashova E.B."/>
        </authorList>
    </citation>
    <scope>NUCLEOTIDE SEQUENCE [LARGE SCALE GENOMIC DNA]</scope>
    <source>
        <strain evidence="4 5">VKM B-2647</strain>
    </source>
</reference>
<evidence type="ECO:0000256" key="3">
    <source>
        <dbReference type="SAM" id="SignalP"/>
    </source>
</evidence>
<proteinExistence type="predicted"/>
<organism evidence="4 5">
    <name type="scientific">Gordoniibacillus kamchatkensis</name>
    <dbReference type="NCBI Taxonomy" id="1590651"/>
    <lineage>
        <taxon>Bacteria</taxon>
        <taxon>Bacillati</taxon>
        <taxon>Bacillota</taxon>
        <taxon>Bacilli</taxon>
        <taxon>Bacillales</taxon>
        <taxon>Paenibacillaceae</taxon>
        <taxon>Gordoniibacillus</taxon>
    </lineage>
</organism>
<feature type="signal peptide" evidence="3">
    <location>
        <begin position="1"/>
        <end position="21"/>
    </location>
</feature>
<feature type="region of interest" description="Disordered" evidence="2">
    <location>
        <begin position="29"/>
        <end position="52"/>
    </location>
</feature>
<protein>
    <submittedName>
        <fullName evidence="4">Iron ABC transporter substrate-binding protein</fullName>
    </submittedName>
</protein>
<keyword evidence="1 3" id="KW-0732">Signal</keyword>
<dbReference type="CDD" id="cd13544">
    <property type="entry name" value="PBP2_Fbp_like_1"/>
    <property type="match status" value="1"/>
</dbReference>
<dbReference type="Proteomes" id="UP000031967">
    <property type="component" value="Unassembled WGS sequence"/>
</dbReference>
<feature type="compositionally biased region" description="Low complexity" evidence="2">
    <location>
        <begin position="33"/>
        <end position="49"/>
    </location>
</feature>
<dbReference type="RefSeq" id="WP_041047642.1">
    <property type="nucleotide sequence ID" value="NZ_JXAK01000016.1"/>
</dbReference>
<evidence type="ECO:0000256" key="2">
    <source>
        <dbReference type="SAM" id="MobiDB-lite"/>
    </source>
</evidence>
<gene>
    <name evidence="4" type="ORF">SD70_11140</name>
</gene>
<dbReference type="PIRSF" id="PIRSF002825">
    <property type="entry name" value="CfbpA"/>
    <property type="match status" value="1"/>
</dbReference>
<keyword evidence="5" id="KW-1185">Reference proteome</keyword>
<dbReference type="Pfam" id="PF13343">
    <property type="entry name" value="SBP_bac_6"/>
    <property type="match status" value="1"/>
</dbReference>
<dbReference type="Gene3D" id="3.40.190.10">
    <property type="entry name" value="Periplasmic binding protein-like II"/>
    <property type="match status" value="2"/>
</dbReference>
<dbReference type="PANTHER" id="PTHR30006">
    <property type="entry name" value="THIAMINE-BINDING PERIPLASMIC PROTEIN-RELATED"/>
    <property type="match status" value="1"/>
</dbReference>
<dbReference type="EMBL" id="JXAK01000016">
    <property type="protein sequence ID" value="KIL40794.1"/>
    <property type="molecule type" value="Genomic_DNA"/>
</dbReference>
<comment type="caution">
    <text evidence="4">The sequence shown here is derived from an EMBL/GenBank/DDBJ whole genome shotgun (WGS) entry which is preliminary data.</text>
</comment>
<evidence type="ECO:0000313" key="4">
    <source>
        <dbReference type="EMBL" id="KIL40794.1"/>
    </source>
</evidence>
<sequence>MKKSFAFFRLALVLLLTVGLAACGAGSPGGGAAEPKAGESAKPAEAPKAAGKESKQLTMYTAYPEEEVVNYAAEFEKATGIKVKYVRLSAGEAFARLQAEKNNPQASVWYGGPSDTFVAAAKEGLLEKYTPQGVDKLPKEYLDKDGYWTPLYVGALAFAVNTDWLKKNNVKAPESWEDLLKPEFKKNISIAHPGASGTAYTVLASLVQMNGEDKAFDYLKKLDANVLQYTKAGAAPAKQAGLGEAAVGISFAHDILKPKSEGYPLTVVFPKEGTGYEVGAVALIKGAPAAEADNAKKFIDWAISKNAQELYDKYKSFRLPVNTEAKVSDGLTKISDLKTIKYDAVWAGEKRKELVNKFNEKIKGQDAAK</sequence>
<accession>A0ABR5AIE2</accession>
<dbReference type="InterPro" id="IPR026045">
    <property type="entry name" value="Ferric-bd"/>
</dbReference>
<dbReference type="SUPFAM" id="SSF53850">
    <property type="entry name" value="Periplasmic binding protein-like II"/>
    <property type="match status" value="1"/>
</dbReference>
<name>A0ABR5AIE2_9BACL</name>
<evidence type="ECO:0000313" key="5">
    <source>
        <dbReference type="Proteomes" id="UP000031967"/>
    </source>
</evidence>
<dbReference type="PANTHER" id="PTHR30006:SF2">
    <property type="entry name" value="ABC TRANSPORTER SUBSTRATE-BINDING PROTEIN"/>
    <property type="match status" value="1"/>
</dbReference>